<evidence type="ECO:0000256" key="5">
    <source>
        <dbReference type="ARBA" id="ARBA00023163"/>
    </source>
</evidence>
<dbReference type="InterPro" id="IPR006786">
    <property type="entry name" value="Pinin_SDK_MemA"/>
</dbReference>
<evidence type="ECO:0000256" key="6">
    <source>
        <dbReference type="ARBA" id="ARBA00023187"/>
    </source>
</evidence>
<dbReference type="InterPro" id="IPR039853">
    <property type="entry name" value="Pinin"/>
</dbReference>
<dbReference type="Pfam" id="PF04696">
    <property type="entry name" value="Pinin_SDK_memA"/>
    <property type="match status" value="1"/>
</dbReference>
<dbReference type="GO" id="GO:0006397">
    <property type="term" value="P:mRNA processing"/>
    <property type="evidence" value="ECO:0007669"/>
    <property type="project" value="UniProtKB-KW"/>
</dbReference>
<keyword evidence="5" id="KW-0804">Transcription</keyword>
<feature type="compositionally biased region" description="Basic and acidic residues" evidence="8">
    <location>
        <begin position="60"/>
        <end position="69"/>
    </location>
</feature>
<dbReference type="OrthoDB" id="330772at2759"/>
<dbReference type="EMBL" id="CAJNRD030001117">
    <property type="protein sequence ID" value="CAG5076444.1"/>
    <property type="molecule type" value="Genomic_DNA"/>
</dbReference>
<proteinExistence type="inferred from homology"/>
<accession>A0A8J2H0J0</accession>
<dbReference type="PANTHER" id="PTHR12707:SF0">
    <property type="entry name" value="PININ"/>
    <property type="match status" value="1"/>
</dbReference>
<feature type="compositionally biased region" description="Basic and acidic residues" evidence="8">
    <location>
        <begin position="318"/>
        <end position="336"/>
    </location>
</feature>
<evidence type="ECO:0000256" key="3">
    <source>
        <dbReference type="ARBA" id="ARBA00022664"/>
    </source>
</evidence>
<dbReference type="GO" id="GO:0008380">
    <property type="term" value="P:RNA splicing"/>
    <property type="evidence" value="ECO:0007669"/>
    <property type="project" value="UniProtKB-KW"/>
</dbReference>
<feature type="region of interest" description="Disordered" evidence="8">
    <location>
        <begin position="37"/>
        <end position="148"/>
    </location>
</feature>
<feature type="compositionally biased region" description="Acidic residues" evidence="8">
    <location>
        <begin position="337"/>
        <end position="348"/>
    </location>
</feature>
<dbReference type="PANTHER" id="PTHR12707">
    <property type="entry name" value="PINN"/>
    <property type="match status" value="1"/>
</dbReference>
<dbReference type="GO" id="GO:0071013">
    <property type="term" value="C:catalytic step 2 spliceosome"/>
    <property type="evidence" value="ECO:0007669"/>
    <property type="project" value="TreeGrafter"/>
</dbReference>
<evidence type="ECO:0000256" key="8">
    <source>
        <dbReference type="SAM" id="MobiDB-lite"/>
    </source>
</evidence>
<evidence type="ECO:0000313" key="10">
    <source>
        <dbReference type="EMBL" id="CAG5076444.1"/>
    </source>
</evidence>
<organism evidence="10 11">
    <name type="scientific">Cotesia congregata</name>
    <name type="common">Parasitoid wasp</name>
    <name type="synonym">Apanteles congregatus</name>
    <dbReference type="NCBI Taxonomy" id="51543"/>
    <lineage>
        <taxon>Eukaryota</taxon>
        <taxon>Metazoa</taxon>
        <taxon>Ecdysozoa</taxon>
        <taxon>Arthropoda</taxon>
        <taxon>Hexapoda</taxon>
        <taxon>Insecta</taxon>
        <taxon>Pterygota</taxon>
        <taxon>Neoptera</taxon>
        <taxon>Endopterygota</taxon>
        <taxon>Hymenoptera</taxon>
        <taxon>Apocrita</taxon>
        <taxon>Ichneumonoidea</taxon>
        <taxon>Braconidae</taxon>
        <taxon>Microgastrinae</taxon>
        <taxon>Cotesia</taxon>
    </lineage>
</organism>
<evidence type="ECO:0000256" key="1">
    <source>
        <dbReference type="ARBA" id="ARBA00004123"/>
    </source>
</evidence>
<feature type="domain" description="Pinin/SDK/MemA protein" evidence="9">
    <location>
        <begin position="159"/>
        <end position="246"/>
    </location>
</feature>
<evidence type="ECO:0000259" key="9">
    <source>
        <dbReference type="Pfam" id="PF04696"/>
    </source>
</evidence>
<keyword evidence="11" id="KW-1185">Reference proteome</keyword>
<dbReference type="AlphaFoldDB" id="A0A8J2H0J0"/>
<keyword evidence="4" id="KW-0805">Transcription regulation</keyword>
<protein>
    <submittedName>
        <fullName evidence="10">Similar to PNN: Pinin (Pongo abelii)</fullName>
    </submittedName>
</protein>
<dbReference type="Proteomes" id="UP000786811">
    <property type="component" value="Unassembled WGS sequence"/>
</dbReference>
<keyword evidence="3" id="KW-0507">mRNA processing</keyword>
<reference evidence="10" key="1">
    <citation type="submission" date="2021-04" db="EMBL/GenBank/DDBJ databases">
        <authorList>
            <person name="Chebbi M.A.C M."/>
        </authorList>
    </citation>
    <scope>NUCLEOTIDE SEQUENCE</scope>
</reference>
<keyword evidence="6" id="KW-0508">mRNA splicing</keyword>
<comment type="similarity">
    <text evidence="2">Belongs to the pinin family.</text>
</comment>
<comment type="subcellular location">
    <subcellularLocation>
        <location evidence="1">Nucleus</location>
    </subcellularLocation>
</comment>
<feature type="region of interest" description="Disordered" evidence="8">
    <location>
        <begin position="258"/>
        <end position="348"/>
    </location>
</feature>
<sequence length="348" mass="39999">MRHLDSLDNAGADKLEAELQAARDGLRELDRDIRKILGRDLPDTENGMNQQSVRIGQKRLLQDDRKRNIPDYMGNNDHHSQGNKRSRWQSQSLSSPPTATPGEPKTVFSRLSARVPSTADDSDNDDDNPMKPAVSSRVIATPREVPSRQEVIRRERVDERSRQRNKRMFGALLGTLQKFRQEETKLKAKEDKKAEVEARVEEAKRREKEELKRERQQLFLSRKRQLAEVKALESKLARTEVERREKALAEEIEAIESQINANKQNDNLDKSESMEINEMQIMEDGEENRDPNPEVKEKVSEDTSPVAVKMEFQDAAVDDVKSTDHSDVSKVKKTEESNEEENLNENYG</sequence>
<evidence type="ECO:0000313" key="11">
    <source>
        <dbReference type="Proteomes" id="UP000786811"/>
    </source>
</evidence>
<feature type="compositionally biased region" description="Polar residues" evidence="8">
    <location>
        <begin position="88"/>
        <end position="97"/>
    </location>
</feature>
<evidence type="ECO:0000256" key="4">
    <source>
        <dbReference type="ARBA" id="ARBA00023015"/>
    </source>
</evidence>
<gene>
    <name evidence="10" type="ORF">HICCMSTLAB_LOCUS2189</name>
</gene>
<feature type="compositionally biased region" description="Basic and acidic residues" evidence="8">
    <location>
        <begin position="288"/>
        <end position="301"/>
    </location>
</feature>
<name>A0A8J2H0J0_COTCN</name>
<comment type="caution">
    <text evidence="10">The sequence shown here is derived from an EMBL/GenBank/DDBJ whole genome shotgun (WGS) entry which is preliminary data.</text>
</comment>
<evidence type="ECO:0000256" key="2">
    <source>
        <dbReference type="ARBA" id="ARBA00010386"/>
    </source>
</evidence>
<evidence type="ECO:0000256" key="7">
    <source>
        <dbReference type="ARBA" id="ARBA00023242"/>
    </source>
</evidence>
<keyword evidence="7" id="KW-0539">Nucleus</keyword>